<organism evidence="1 2">
    <name type="scientific">Cephaloticoccus primus</name>
    <dbReference type="NCBI Taxonomy" id="1548207"/>
    <lineage>
        <taxon>Bacteria</taxon>
        <taxon>Pseudomonadati</taxon>
        <taxon>Verrucomicrobiota</taxon>
        <taxon>Opitutia</taxon>
        <taxon>Opitutales</taxon>
        <taxon>Opitutaceae</taxon>
        <taxon>Cephaloticoccus</taxon>
    </lineage>
</organism>
<keyword evidence="2" id="KW-1185">Reference proteome</keyword>
<dbReference type="EMBL" id="LSZQ01000041">
    <property type="protein sequence ID" value="KXU35919.1"/>
    <property type="molecule type" value="Genomic_DNA"/>
</dbReference>
<sequence length="61" mass="7062">MDYCFRNFAAALTGGRRAELATWCSESTREFLRYYHHAPRPFNLITPLPQTDIPASQSKTR</sequence>
<evidence type="ECO:0000313" key="2">
    <source>
        <dbReference type="Proteomes" id="UP000070058"/>
    </source>
</evidence>
<protein>
    <submittedName>
        <fullName evidence="1">Uncharacterized protein</fullName>
    </submittedName>
</protein>
<reference evidence="2" key="1">
    <citation type="submission" date="2016-02" db="EMBL/GenBank/DDBJ databases">
        <authorList>
            <person name="Sanders J.G."/>
            <person name="Lin J.Y."/>
            <person name="Wertz J.T."/>
            <person name="Russell J.A."/>
            <person name="Moreau C.S."/>
            <person name="Powell S."/>
        </authorList>
    </citation>
    <scope>NUCLEOTIDE SEQUENCE [LARGE SCALE GENOMIC DNA]</scope>
    <source>
        <strain evidence="2">CAG34</strain>
    </source>
</reference>
<dbReference type="AlphaFoldDB" id="A0A139SN15"/>
<accession>A0A139SN15</accession>
<evidence type="ECO:0000313" key="1">
    <source>
        <dbReference type="EMBL" id="KXU35919.1"/>
    </source>
</evidence>
<proteinExistence type="predicted"/>
<dbReference type="STRING" id="1548207.AXK11_05175"/>
<dbReference type="Proteomes" id="UP000070058">
    <property type="component" value="Unassembled WGS sequence"/>
</dbReference>
<comment type="caution">
    <text evidence="1">The sequence shown here is derived from an EMBL/GenBank/DDBJ whole genome shotgun (WGS) entry which is preliminary data.</text>
</comment>
<name>A0A139SN15_9BACT</name>
<gene>
    <name evidence="1" type="ORF">AXK11_05175</name>
</gene>